<dbReference type="Proteomes" id="UP000324800">
    <property type="component" value="Unassembled WGS sequence"/>
</dbReference>
<dbReference type="EMBL" id="SNRW01000627">
    <property type="protein sequence ID" value="KAA6400069.1"/>
    <property type="molecule type" value="Genomic_DNA"/>
</dbReference>
<reference evidence="1 2" key="1">
    <citation type="submission" date="2019-03" db="EMBL/GenBank/DDBJ databases">
        <title>Single cell metagenomics reveals metabolic interactions within the superorganism composed of flagellate Streblomastix strix and complex community of Bacteroidetes bacteria on its surface.</title>
        <authorList>
            <person name="Treitli S.C."/>
            <person name="Kolisko M."/>
            <person name="Husnik F."/>
            <person name="Keeling P."/>
            <person name="Hampl V."/>
        </authorList>
    </citation>
    <scope>NUCLEOTIDE SEQUENCE [LARGE SCALE GENOMIC DNA]</scope>
    <source>
        <strain evidence="1">ST1C</strain>
    </source>
</reference>
<name>A0A5J4X0S0_9EUKA</name>
<evidence type="ECO:0000313" key="1">
    <source>
        <dbReference type="EMBL" id="KAA6400069.1"/>
    </source>
</evidence>
<sequence length="251" mass="28363">MPPTEHQTGSQSSSKFQQTLHQLGDICGIDFPKRSIINSGGIPIIQNTEPLVRFTHQEENIPVHGTLTRFQFEKFSRMMFFIEVIRQNELPLVPPYDLIQSKEDLFVVSGLITQRSPVQQHSISGSQFLGSNPEANGEKIVFTVNPPDQYSKTPSMFAIPIHSPDQPASPISVGAPSYTYQYRISMNLAFVLSIFYKCTVIHYDVAEYLSQFFSIKLSYRSIALRGAALRLACTVARFNSQLADFLEKMYE</sequence>
<protein>
    <submittedName>
        <fullName evidence="1">Uncharacterized protein</fullName>
    </submittedName>
</protein>
<organism evidence="1 2">
    <name type="scientific">Streblomastix strix</name>
    <dbReference type="NCBI Taxonomy" id="222440"/>
    <lineage>
        <taxon>Eukaryota</taxon>
        <taxon>Metamonada</taxon>
        <taxon>Preaxostyla</taxon>
        <taxon>Oxymonadida</taxon>
        <taxon>Streblomastigidae</taxon>
        <taxon>Streblomastix</taxon>
    </lineage>
</organism>
<dbReference type="AlphaFoldDB" id="A0A5J4X0S0"/>
<evidence type="ECO:0000313" key="2">
    <source>
        <dbReference type="Proteomes" id="UP000324800"/>
    </source>
</evidence>
<comment type="caution">
    <text evidence="1">The sequence shown here is derived from an EMBL/GenBank/DDBJ whole genome shotgun (WGS) entry which is preliminary data.</text>
</comment>
<accession>A0A5J4X0S0</accession>
<proteinExistence type="predicted"/>
<gene>
    <name evidence="1" type="ORF">EZS28_004401</name>
</gene>